<protein>
    <submittedName>
        <fullName evidence="1">Uncharacterized protein</fullName>
    </submittedName>
</protein>
<sequence length="94" mass="9951">MLKRTLRTHGEYMKGGQVVTALLALSGLVQPGSSLSLDSVCPDLADLLPLDLAHALWGFGALALYPGKEKTDTLLKKVTASILQIGPSQAHDIL</sequence>
<evidence type="ECO:0000313" key="2">
    <source>
        <dbReference type="Proteomes" id="UP001465755"/>
    </source>
</evidence>
<gene>
    <name evidence="1" type="ORF">WJX73_003613</name>
</gene>
<dbReference type="AlphaFoldDB" id="A0AAW1P1S9"/>
<accession>A0AAW1P1S9</accession>
<reference evidence="1 2" key="1">
    <citation type="journal article" date="2024" name="Nat. Commun.">
        <title>Phylogenomics reveals the evolutionary origins of lichenization in chlorophyte algae.</title>
        <authorList>
            <person name="Puginier C."/>
            <person name="Libourel C."/>
            <person name="Otte J."/>
            <person name="Skaloud P."/>
            <person name="Haon M."/>
            <person name="Grisel S."/>
            <person name="Petersen M."/>
            <person name="Berrin J.G."/>
            <person name="Delaux P.M."/>
            <person name="Dal Grande F."/>
            <person name="Keller J."/>
        </authorList>
    </citation>
    <scope>NUCLEOTIDE SEQUENCE [LARGE SCALE GENOMIC DNA]</scope>
    <source>
        <strain evidence="1 2">SAG 2036</strain>
    </source>
</reference>
<comment type="caution">
    <text evidence="1">The sequence shown here is derived from an EMBL/GenBank/DDBJ whole genome shotgun (WGS) entry which is preliminary data.</text>
</comment>
<organism evidence="1 2">
    <name type="scientific">Symbiochloris irregularis</name>
    <dbReference type="NCBI Taxonomy" id="706552"/>
    <lineage>
        <taxon>Eukaryota</taxon>
        <taxon>Viridiplantae</taxon>
        <taxon>Chlorophyta</taxon>
        <taxon>core chlorophytes</taxon>
        <taxon>Trebouxiophyceae</taxon>
        <taxon>Trebouxiales</taxon>
        <taxon>Trebouxiaceae</taxon>
        <taxon>Symbiochloris</taxon>
    </lineage>
</organism>
<evidence type="ECO:0000313" key="1">
    <source>
        <dbReference type="EMBL" id="KAK9802029.1"/>
    </source>
</evidence>
<proteinExistence type="predicted"/>
<name>A0AAW1P1S9_9CHLO</name>
<keyword evidence="2" id="KW-1185">Reference proteome</keyword>
<dbReference type="EMBL" id="JALJOQ010000072">
    <property type="protein sequence ID" value="KAK9802029.1"/>
    <property type="molecule type" value="Genomic_DNA"/>
</dbReference>
<dbReference type="Proteomes" id="UP001465755">
    <property type="component" value="Unassembled WGS sequence"/>
</dbReference>